<feature type="compositionally biased region" description="Gly residues" evidence="1">
    <location>
        <begin position="35"/>
        <end position="44"/>
    </location>
</feature>
<organism evidence="2 3">
    <name type="scientific">Nocardioides iriomotensis</name>
    <dbReference type="NCBI Taxonomy" id="715784"/>
    <lineage>
        <taxon>Bacteria</taxon>
        <taxon>Bacillati</taxon>
        <taxon>Actinomycetota</taxon>
        <taxon>Actinomycetes</taxon>
        <taxon>Propionibacteriales</taxon>
        <taxon>Nocardioidaceae</taxon>
        <taxon>Nocardioides</taxon>
    </lineage>
</organism>
<gene>
    <name evidence="2" type="ORF">ETU37_22060</name>
</gene>
<sequence>MPSFFSFRVAPGVRISASGRGVRAHLGPRAARLHVGGGGTGVSTGAGPFTHYQSLSRGSSGRRPASGPSAAEQKAREAQRIEAVLRGIRTLHRAEFASPVKQTAPLPSLPPFRSLVERAEAHHVRAASLFRRAQRRSARNRARADAEIHAQRLLGEARAEQRRAQDAMDESWRLLMINDEDTLLPALEAAFEDNQAPAAALGVDIDTVNVVVLVPGLDVLPDRMPSVTKAGNLSLKAMPKSTQAAVYRDLVAGHVLLSAQEALAVGVGLEAAAVVAVRREADGGLSALLATRIERHARIPEGTPWAVLEHAGRDTTVNLRGISKALSPLNLAKEPELRALVDECALD</sequence>
<evidence type="ECO:0008006" key="4">
    <source>
        <dbReference type="Google" id="ProtNLM"/>
    </source>
</evidence>
<evidence type="ECO:0000313" key="3">
    <source>
        <dbReference type="Proteomes" id="UP000291189"/>
    </source>
</evidence>
<dbReference type="Proteomes" id="UP000291189">
    <property type="component" value="Unassembled WGS sequence"/>
</dbReference>
<feature type="compositionally biased region" description="Low complexity" evidence="1">
    <location>
        <begin position="56"/>
        <end position="71"/>
    </location>
</feature>
<protein>
    <recommendedName>
        <fullName evidence="4">DUF4236 domain-containing protein</fullName>
    </recommendedName>
</protein>
<evidence type="ECO:0000313" key="2">
    <source>
        <dbReference type="EMBL" id="RYU09707.1"/>
    </source>
</evidence>
<evidence type="ECO:0000256" key="1">
    <source>
        <dbReference type="SAM" id="MobiDB-lite"/>
    </source>
</evidence>
<reference evidence="2 3" key="1">
    <citation type="submission" date="2019-01" db="EMBL/GenBank/DDBJ databases">
        <title>Nocardioides guangzhouensis sp. nov., an actinobacterium isolated from soil.</title>
        <authorList>
            <person name="Fu Y."/>
            <person name="Cai Y."/>
            <person name="Lin Z."/>
            <person name="Chen P."/>
        </authorList>
    </citation>
    <scope>NUCLEOTIDE SEQUENCE [LARGE SCALE GENOMIC DNA]</scope>
    <source>
        <strain evidence="2 3">NBRC 105384</strain>
    </source>
</reference>
<keyword evidence="3" id="KW-1185">Reference proteome</keyword>
<dbReference type="RefSeq" id="WP_129989472.1">
    <property type="nucleotide sequence ID" value="NZ_SDPU01000035.1"/>
</dbReference>
<feature type="region of interest" description="Disordered" evidence="1">
    <location>
        <begin position="34"/>
        <end position="78"/>
    </location>
</feature>
<dbReference type="OrthoDB" id="3206608at2"/>
<comment type="caution">
    <text evidence="2">The sequence shown here is derived from an EMBL/GenBank/DDBJ whole genome shotgun (WGS) entry which is preliminary data.</text>
</comment>
<dbReference type="AlphaFoldDB" id="A0A4Q5IUR7"/>
<accession>A0A4Q5IUR7</accession>
<dbReference type="EMBL" id="SDPU01000035">
    <property type="protein sequence ID" value="RYU09707.1"/>
    <property type="molecule type" value="Genomic_DNA"/>
</dbReference>
<proteinExistence type="predicted"/>
<name>A0A4Q5IUR7_9ACTN</name>